<dbReference type="InterPro" id="IPR013785">
    <property type="entry name" value="Aldolase_TIM"/>
</dbReference>
<keyword evidence="5 9" id="KW-0479">Metal-binding</keyword>
<name>A0A060RA50_9BACT</name>
<dbReference type="InterPro" id="IPR003698">
    <property type="entry name" value="Lipoyl_synth"/>
</dbReference>
<dbReference type="PATRIC" id="fig|1433126.3.peg.2361"/>
<comment type="subcellular location">
    <subcellularLocation>
        <location evidence="9">Cytoplasm</location>
    </subcellularLocation>
</comment>
<dbReference type="SUPFAM" id="SSF102114">
    <property type="entry name" value="Radical SAM enzymes"/>
    <property type="match status" value="1"/>
</dbReference>
<dbReference type="eggNOG" id="COG0320">
    <property type="taxonomic scope" value="Bacteria"/>
</dbReference>
<accession>A0A060RA50</accession>
<dbReference type="GO" id="GO:0016992">
    <property type="term" value="F:lipoate synthase activity"/>
    <property type="evidence" value="ECO:0007669"/>
    <property type="project" value="UniProtKB-UniRule"/>
</dbReference>
<evidence type="ECO:0000256" key="5">
    <source>
        <dbReference type="ARBA" id="ARBA00022723"/>
    </source>
</evidence>
<dbReference type="STRING" id="1433126.BN938_2386"/>
<feature type="binding site" evidence="9">
    <location>
        <position position="48"/>
    </location>
    <ligand>
        <name>[4Fe-4S] cluster</name>
        <dbReference type="ChEBI" id="CHEBI:49883"/>
        <label>1</label>
    </ligand>
</feature>
<evidence type="ECO:0000256" key="9">
    <source>
        <dbReference type="HAMAP-Rule" id="MF_00206"/>
    </source>
</evidence>
<dbReference type="EC" id="2.8.1.8" evidence="9"/>
<dbReference type="GO" id="GO:0046872">
    <property type="term" value="F:metal ion binding"/>
    <property type="evidence" value="ECO:0007669"/>
    <property type="project" value="UniProtKB-KW"/>
</dbReference>
<evidence type="ECO:0000313" key="12">
    <source>
        <dbReference type="Proteomes" id="UP000027616"/>
    </source>
</evidence>
<dbReference type="AlphaFoldDB" id="A0A060RA50"/>
<comment type="catalytic activity">
    <reaction evidence="8 9">
        <text>[[Fe-S] cluster scaffold protein carrying a second [4Fe-4S](2+) cluster] + N(6)-octanoyl-L-lysyl-[protein] + 2 oxidized [2Fe-2S]-[ferredoxin] + 2 S-adenosyl-L-methionine + 4 H(+) = [[Fe-S] cluster scaffold protein] + N(6)-[(R)-dihydrolipoyl]-L-lysyl-[protein] + 4 Fe(3+) + 2 hydrogen sulfide + 2 5'-deoxyadenosine + 2 L-methionine + 2 reduced [2Fe-2S]-[ferredoxin]</text>
        <dbReference type="Rhea" id="RHEA:16585"/>
        <dbReference type="Rhea" id="RHEA-COMP:9928"/>
        <dbReference type="Rhea" id="RHEA-COMP:10000"/>
        <dbReference type="Rhea" id="RHEA-COMP:10001"/>
        <dbReference type="Rhea" id="RHEA-COMP:10475"/>
        <dbReference type="Rhea" id="RHEA-COMP:14568"/>
        <dbReference type="Rhea" id="RHEA-COMP:14569"/>
        <dbReference type="ChEBI" id="CHEBI:15378"/>
        <dbReference type="ChEBI" id="CHEBI:17319"/>
        <dbReference type="ChEBI" id="CHEBI:29034"/>
        <dbReference type="ChEBI" id="CHEBI:29919"/>
        <dbReference type="ChEBI" id="CHEBI:33722"/>
        <dbReference type="ChEBI" id="CHEBI:33737"/>
        <dbReference type="ChEBI" id="CHEBI:33738"/>
        <dbReference type="ChEBI" id="CHEBI:57844"/>
        <dbReference type="ChEBI" id="CHEBI:59789"/>
        <dbReference type="ChEBI" id="CHEBI:78809"/>
        <dbReference type="ChEBI" id="CHEBI:83100"/>
        <dbReference type="EC" id="2.8.1.8"/>
    </reaction>
</comment>
<dbReference type="HAMAP" id="MF_00206">
    <property type="entry name" value="Lipoyl_synth"/>
    <property type="match status" value="1"/>
</dbReference>
<organism evidence="11 12">
    <name type="scientific">Mucinivorans hirudinis</name>
    <dbReference type="NCBI Taxonomy" id="1433126"/>
    <lineage>
        <taxon>Bacteria</taxon>
        <taxon>Pseudomonadati</taxon>
        <taxon>Bacteroidota</taxon>
        <taxon>Bacteroidia</taxon>
        <taxon>Bacteroidales</taxon>
        <taxon>Rikenellaceae</taxon>
        <taxon>Mucinivorans</taxon>
    </lineage>
</organism>
<evidence type="ECO:0000256" key="7">
    <source>
        <dbReference type="ARBA" id="ARBA00023014"/>
    </source>
</evidence>
<dbReference type="GO" id="GO:0005737">
    <property type="term" value="C:cytoplasm"/>
    <property type="evidence" value="ECO:0007669"/>
    <property type="project" value="UniProtKB-SubCell"/>
</dbReference>
<evidence type="ECO:0000256" key="1">
    <source>
        <dbReference type="ARBA" id="ARBA00022485"/>
    </source>
</evidence>
<proteinExistence type="inferred from homology"/>
<feature type="domain" description="Radical SAM core" evidence="10">
    <location>
        <begin position="55"/>
        <end position="269"/>
    </location>
</feature>
<evidence type="ECO:0000256" key="3">
    <source>
        <dbReference type="ARBA" id="ARBA00022679"/>
    </source>
</evidence>
<comment type="pathway">
    <text evidence="9">Protein modification; protein lipoylation via endogenous pathway; protein N(6)-(lipoyl)lysine from octanoyl-[acyl-carrier-protein]: step 2/2.</text>
</comment>
<dbReference type="FunFam" id="3.20.20.70:FF:000040">
    <property type="entry name" value="Lipoyl synthase"/>
    <property type="match status" value="1"/>
</dbReference>
<feature type="binding site" evidence="9">
    <location>
        <position position="76"/>
    </location>
    <ligand>
        <name>[4Fe-4S] cluster</name>
        <dbReference type="ChEBI" id="CHEBI:49883"/>
        <label>2</label>
        <note>4Fe-4S-S-AdoMet</note>
    </ligand>
</feature>
<dbReference type="PIRSF" id="PIRSF005963">
    <property type="entry name" value="Lipoyl_synth"/>
    <property type="match status" value="1"/>
</dbReference>
<sequence>MSHDDPQQVAGRKPKWLKIKLHNSQGYAEVASLVKQHDLHTICSSGRCPNISECWSRGTATFMICGDVCTRSCRFCATKSGKPMPLDRDEPQKIARSIKVMGLRYAVITSVDRDDLPDGGAGQWVDTIEAIKELNHDVKVEVLIPDFDGRKELLDLIINSRADVIGHNLETVEELTDSVRSRAKYTTSLEVLRYISSCGKEAKSGIMVGLGETPEQVVKTLEDLRSAGVGRATIGQYLQPTSKQLPVVEYVTPEQFAFYKQKAVELGFTHIESAPLVRSSYMAEYSEGRAKCV</sequence>
<reference evidence="11 12" key="1">
    <citation type="journal article" date="2015" name="Genome Announc.">
        <title>Complete Genome Sequence of the Novel Leech Symbiont Mucinivorans hirudinis M3T.</title>
        <authorList>
            <person name="Nelson M.C."/>
            <person name="Bomar L."/>
            <person name="Graf J."/>
        </authorList>
    </citation>
    <scope>NUCLEOTIDE SEQUENCE [LARGE SCALE GENOMIC DNA]</scope>
    <source>
        <strain evidence="12">M3</strain>
    </source>
</reference>
<dbReference type="NCBIfam" id="NF009544">
    <property type="entry name" value="PRK12928.1"/>
    <property type="match status" value="1"/>
</dbReference>
<feature type="binding site" evidence="9">
    <location>
        <position position="69"/>
    </location>
    <ligand>
        <name>[4Fe-4S] cluster</name>
        <dbReference type="ChEBI" id="CHEBI:49883"/>
        <label>2</label>
        <note>4Fe-4S-S-AdoMet</note>
    </ligand>
</feature>
<dbReference type="Pfam" id="PF04055">
    <property type="entry name" value="Radical_SAM"/>
    <property type="match status" value="1"/>
</dbReference>
<dbReference type="Gene3D" id="3.20.20.70">
    <property type="entry name" value="Aldolase class I"/>
    <property type="match status" value="1"/>
</dbReference>
<evidence type="ECO:0000313" key="11">
    <source>
        <dbReference type="EMBL" id="CDN32457.1"/>
    </source>
</evidence>
<comment type="function">
    <text evidence="9">Catalyzes the radical-mediated insertion of two sulfur atoms into the C-6 and C-8 positions of the octanoyl moiety bound to the lipoyl domains of lipoate-dependent enzymes, thereby converting the octanoylated domains into lipoylated derivatives.</text>
</comment>
<keyword evidence="12" id="KW-1185">Reference proteome</keyword>
<dbReference type="InterPro" id="IPR006638">
    <property type="entry name" value="Elp3/MiaA/NifB-like_rSAM"/>
</dbReference>
<evidence type="ECO:0000256" key="2">
    <source>
        <dbReference type="ARBA" id="ARBA00022490"/>
    </source>
</evidence>
<dbReference type="KEGG" id="rbc:BN938_2386"/>
<dbReference type="PANTHER" id="PTHR10949">
    <property type="entry name" value="LIPOYL SYNTHASE"/>
    <property type="match status" value="1"/>
</dbReference>
<comment type="cofactor">
    <cofactor evidence="9">
        <name>[4Fe-4S] cluster</name>
        <dbReference type="ChEBI" id="CHEBI:49883"/>
    </cofactor>
    <text evidence="9">Binds 2 [4Fe-4S] clusters per subunit. One cluster is coordinated with 3 cysteines and an exchangeable S-adenosyl-L-methionine.</text>
</comment>
<dbReference type="GO" id="GO:0009249">
    <property type="term" value="P:protein lipoylation"/>
    <property type="evidence" value="ECO:0007669"/>
    <property type="project" value="UniProtKB-UniRule"/>
</dbReference>
<keyword evidence="2 9" id="KW-0963">Cytoplasm</keyword>
<dbReference type="NCBIfam" id="TIGR00510">
    <property type="entry name" value="lipA"/>
    <property type="match status" value="1"/>
</dbReference>
<evidence type="ECO:0000259" key="10">
    <source>
        <dbReference type="PROSITE" id="PS51918"/>
    </source>
</evidence>
<comment type="similarity">
    <text evidence="9">Belongs to the radical SAM superfamily. Lipoyl synthase family.</text>
</comment>
<dbReference type="GO" id="GO:0051539">
    <property type="term" value="F:4 iron, 4 sulfur cluster binding"/>
    <property type="evidence" value="ECO:0007669"/>
    <property type="project" value="UniProtKB-UniRule"/>
</dbReference>
<keyword evidence="1 9" id="KW-0004">4Fe-4S</keyword>
<dbReference type="OrthoDB" id="9787898at2"/>
<dbReference type="SMART" id="SM00729">
    <property type="entry name" value="Elp3"/>
    <property type="match status" value="1"/>
</dbReference>
<feature type="binding site" evidence="9">
    <location>
        <position position="54"/>
    </location>
    <ligand>
        <name>[4Fe-4S] cluster</name>
        <dbReference type="ChEBI" id="CHEBI:49883"/>
        <label>1</label>
    </ligand>
</feature>
<feature type="binding site" evidence="9">
    <location>
        <position position="43"/>
    </location>
    <ligand>
        <name>[4Fe-4S] cluster</name>
        <dbReference type="ChEBI" id="CHEBI:49883"/>
        <label>1</label>
    </ligand>
</feature>
<keyword evidence="4 9" id="KW-0949">S-adenosyl-L-methionine</keyword>
<keyword evidence="7 9" id="KW-0411">Iron-sulfur</keyword>
<dbReference type="Proteomes" id="UP000027616">
    <property type="component" value="Chromosome I"/>
</dbReference>
<dbReference type="SFLD" id="SFLDF00271">
    <property type="entry name" value="lipoyl_synthase"/>
    <property type="match status" value="1"/>
</dbReference>
<dbReference type="SFLD" id="SFLDG01058">
    <property type="entry name" value="lipoyl_synthase_like"/>
    <property type="match status" value="1"/>
</dbReference>
<gene>
    <name evidence="9" type="primary">lipA</name>
    <name evidence="11" type="ORF">BN938_2386</name>
</gene>
<protein>
    <recommendedName>
        <fullName evidence="9">Lipoyl synthase</fullName>
        <ecNumber evidence="9">2.8.1.8</ecNumber>
    </recommendedName>
    <alternativeName>
        <fullName evidence="9">Lip-syn</fullName>
        <shortName evidence="9">LS</shortName>
    </alternativeName>
    <alternativeName>
        <fullName evidence="9">Lipoate synthase</fullName>
    </alternativeName>
    <alternativeName>
        <fullName evidence="9">Lipoic acid synthase</fullName>
    </alternativeName>
    <alternativeName>
        <fullName evidence="9">Sulfur insertion protein LipA</fullName>
    </alternativeName>
</protein>
<dbReference type="PROSITE" id="PS51918">
    <property type="entry name" value="RADICAL_SAM"/>
    <property type="match status" value="1"/>
</dbReference>
<keyword evidence="6 9" id="KW-0408">Iron</keyword>
<evidence type="ECO:0000256" key="4">
    <source>
        <dbReference type="ARBA" id="ARBA00022691"/>
    </source>
</evidence>
<dbReference type="InterPro" id="IPR058240">
    <property type="entry name" value="rSAM_sf"/>
</dbReference>
<feature type="binding site" evidence="9">
    <location>
        <position position="73"/>
    </location>
    <ligand>
        <name>[4Fe-4S] cluster</name>
        <dbReference type="ChEBI" id="CHEBI:49883"/>
        <label>2</label>
        <note>4Fe-4S-S-AdoMet</note>
    </ligand>
</feature>
<dbReference type="EMBL" id="HG934468">
    <property type="protein sequence ID" value="CDN32457.1"/>
    <property type="molecule type" value="Genomic_DNA"/>
</dbReference>
<dbReference type="SFLD" id="SFLDS00029">
    <property type="entry name" value="Radical_SAM"/>
    <property type="match status" value="1"/>
</dbReference>
<evidence type="ECO:0000256" key="6">
    <source>
        <dbReference type="ARBA" id="ARBA00023004"/>
    </source>
</evidence>
<keyword evidence="3 9" id="KW-0808">Transferase</keyword>
<dbReference type="UniPathway" id="UPA00538">
    <property type="reaction ID" value="UER00593"/>
</dbReference>
<dbReference type="NCBIfam" id="NF004019">
    <property type="entry name" value="PRK05481.1"/>
    <property type="match status" value="1"/>
</dbReference>
<evidence type="ECO:0000256" key="8">
    <source>
        <dbReference type="ARBA" id="ARBA00047326"/>
    </source>
</evidence>
<dbReference type="PANTHER" id="PTHR10949:SF0">
    <property type="entry name" value="LIPOYL SYNTHASE, MITOCHONDRIAL"/>
    <property type="match status" value="1"/>
</dbReference>
<dbReference type="CDD" id="cd01335">
    <property type="entry name" value="Radical_SAM"/>
    <property type="match status" value="1"/>
</dbReference>
<dbReference type="HOGENOM" id="CLU_033144_2_1_10"/>
<dbReference type="InterPro" id="IPR007197">
    <property type="entry name" value="rSAM"/>
</dbReference>
<feature type="binding site" evidence="9">
    <location>
        <position position="280"/>
    </location>
    <ligand>
        <name>[4Fe-4S] cluster</name>
        <dbReference type="ChEBI" id="CHEBI:49883"/>
        <label>1</label>
    </ligand>
</feature>